<comment type="caution">
    <text evidence="2">The sequence shown here is derived from an EMBL/GenBank/DDBJ whole genome shotgun (WGS) entry which is preliminary data.</text>
</comment>
<accession>A0ABW2TSX4</accession>
<protein>
    <submittedName>
        <fullName evidence="2">Uncharacterized protein</fullName>
    </submittedName>
</protein>
<evidence type="ECO:0000313" key="3">
    <source>
        <dbReference type="Proteomes" id="UP001596512"/>
    </source>
</evidence>
<dbReference type="Proteomes" id="UP001596512">
    <property type="component" value="Unassembled WGS sequence"/>
</dbReference>
<evidence type="ECO:0000256" key="1">
    <source>
        <dbReference type="SAM" id="MobiDB-lite"/>
    </source>
</evidence>
<name>A0ABW2TSX4_9PSEU</name>
<organism evidence="2 3">
    <name type="scientific">Actinokineospora soli</name>
    <dbReference type="NCBI Taxonomy" id="1048753"/>
    <lineage>
        <taxon>Bacteria</taxon>
        <taxon>Bacillati</taxon>
        <taxon>Actinomycetota</taxon>
        <taxon>Actinomycetes</taxon>
        <taxon>Pseudonocardiales</taxon>
        <taxon>Pseudonocardiaceae</taxon>
        <taxon>Actinokineospora</taxon>
    </lineage>
</organism>
<reference evidence="3" key="1">
    <citation type="journal article" date="2019" name="Int. J. Syst. Evol. Microbiol.">
        <title>The Global Catalogue of Microorganisms (GCM) 10K type strain sequencing project: providing services to taxonomists for standard genome sequencing and annotation.</title>
        <authorList>
            <consortium name="The Broad Institute Genomics Platform"/>
            <consortium name="The Broad Institute Genome Sequencing Center for Infectious Disease"/>
            <person name="Wu L."/>
            <person name="Ma J."/>
        </authorList>
    </citation>
    <scope>NUCLEOTIDE SEQUENCE [LARGE SCALE GENOMIC DNA]</scope>
    <source>
        <strain evidence="3">JCM 17695</strain>
    </source>
</reference>
<feature type="region of interest" description="Disordered" evidence="1">
    <location>
        <begin position="64"/>
        <end position="106"/>
    </location>
</feature>
<sequence length="106" mass="11658">MERYEGQVAVCRELGVLTPEDPYARWEGEDGPVLIAPLFVGYDYSFHAPGATNKEESLEIAHAAGSSAPTSTTCSPTRTRPATPGAARGRRRPRRAWPPATCRWSW</sequence>
<feature type="compositionally biased region" description="Low complexity" evidence="1">
    <location>
        <begin position="97"/>
        <end position="106"/>
    </location>
</feature>
<feature type="compositionally biased region" description="Low complexity" evidence="1">
    <location>
        <begin position="64"/>
        <end position="87"/>
    </location>
</feature>
<dbReference type="EMBL" id="JBHTEY010000004">
    <property type="protein sequence ID" value="MFC7616591.1"/>
    <property type="molecule type" value="Genomic_DNA"/>
</dbReference>
<proteinExistence type="predicted"/>
<gene>
    <name evidence="2" type="ORF">ACFQV2_27160</name>
</gene>
<evidence type="ECO:0000313" key="2">
    <source>
        <dbReference type="EMBL" id="MFC7616591.1"/>
    </source>
</evidence>
<keyword evidence="3" id="KW-1185">Reference proteome</keyword>